<feature type="compositionally biased region" description="Basic and acidic residues" evidence="1">
    <location>
        <begin position="3397"/>
        <end position="3419"/>
    </location>
</feature>
<feature type="compositionally biased region" description="Polar residues" evidence="1">
    <location>
        <begin position="752"/>
        <end position="769"/>
    </location>
</feature>
<feature type="compositionally biased region" description="Acidic residues" evidence="1">
    <location>
        <begin position="2313"/>
        <end position="2323"/>
    </location>
</feature>
<dbReference type="SUPFAM" id="SSF117281">
    <property type="entry name" value="Kelch motif"/>
    <property type="match status" value="1"/>
</dbReference>
<feature type="compositionally biased region" description="Low complexity" evidence="1">
    <location>
        <begin position="701"/>
        <end position="716"/>
    </location>
</feature>
<feature type="compositionally biased region" description="Low complexity" evidence="1">
    <location>
        <begin position="3382"/>
        <end position="3396"/>
    </location>
</feature>
<feature type="compositionally biased region" description="Polar residues" evidence="1">
    <location>
        <begin position="780"/>
        <end position="789"/>
    </location>
</feature>
<feature type="region of interest" description="Disordered" evidence="1">
    <location>
        <begin position="3359"/>
        <end position="3425"/>
    </location>
</feature>
<feature type="compositionally biased region" description="Low complexity" evidence="1">
    <location>
        <begin position="2106"/>
        <end position="2130"/>
    </location>
</feature>
<feature type="region of interest" description="Disordered" evidence="1">
    <location>
        <begin position="1847"/>
        <end position="1957"/>
    </location>
</feature>
<feature type="region of interest" description="Disordered" evidence="1">
    <location>
        <begin position="1644"/>
        <end position="1724"/>
    </location>
</feature>
<feature type="compositionally biased region" description="Low complexity" evidence="1">
    <location>
        <begin position="1131"/>
        <end position="1143"/>
    </location>
</feature>
<feature type="compositionally biased region" description="Polar residues" evidence="1">
    <location>
        <begin position="964"/>
        <end position="974"/>
    </location>
</feature>
<feature type="region of interest" description="Disordered" evidence="1">
    <location>
        <begin position="2642"/>
        <end position="2666"/>
    </location>
</feature>
<feature type="compositionally biased region" description="Polar residues" evidence="1">
    <location>
        <begin position="1419"/>
        <end position="1443"/>
    </location>
</feature>
<dbReference type="InterPro" id="IPR015915">
    <property type="entry name" value="Kelch-typ_b-propeller"/>
</dbReference>
<feature type="region of interest" description="Disordered" evidence="1">
    <location>
        <begin position="3547"/>
        <end position="3594"/>
    </location>
</feature>
<feature type="region of interest" description="Disordered" evidence="1">
    <location>
        <begin position="2367"/>
        <end position="2397"/>
    </location>
</feature>
<feature type="compositionally biased region" description="Low complexity" evidence="1">
    <location>
        <begin position="923"/>
        <end position="936"/>
    </location>
</feature>
<gene>
    <name evidence="2" type="ORF">BESB_020340</name>
</gene>
<feature type="region of interest" description="Disordered" evidence="1">
    <location>
        <begin position="170"/>
        <end position="200"/>
    </location>
</feature>
<feature type="compositionally biased region" description="Low complexity" evidence="1">
    <location>
        <begin position="2702"/>
        <end position="2718"/>
    </location>
</feature>
<dbReference type="GeneID" id="40307095"/>
<dbReference type="Proteomes" id="UP000224006">
    <property type="component" value="Chromosome XI"/>
</dbReference>
<feature type="compositionally biased region" description="Basic and acidic residues" evidence="1">
    <location>
        <begin position="2147"/>
        <end position="2161"/>
    </location>
</feature>
<feature type="region of interest" description="Disordered" evidence="1">
    <location>
        <begin position="2414"/>
        <end position="2443"/>
    </location>
</feature>
<feature type="compositionally biased region" description="Low complexity" evidence="1">
    <location>
        <begin position="1847"/>
        <end position="1868"/>
    </location>
</feature>
<feature type="compositionally biased region" description="Low complexity" evidence="1">
    <location>
        <begin position="1875"/>
        <end position="1886"/>
    </location>
</feature>
<feature type="compositionally biased region" description="Low complexity" evidence="1">
    <location>
        <begin position="3549"/>
        <end position="3572"/>
    </location>
</feature>
<feature type="region of interest" description="Disordered" evidence="1">
    <location>
        <begin position="2483"/>
        <end position="2548"/>
    </location>
</feature>
<feature type="region of interest" description="Disordered" evidence="1">
    <location>
        <begin position="2974"/>
        <end position="3123"/>
    </location>
</feature>
<evidence type="ECO:0000313" key="2">
    <source>
        <dbReference type="EMBL" id="PFH32093.1"/>
    </source>
</evidence>
<dbReference type="PANTHER" id="PTHR23244">
    <property type="entry name" value="KELCH REPEAT DOMAIN"/>
    <property type="match status" value="1"/>
</dbReference>
<dbReference type="VEuPathDB" id="ToxoDB:BESB_020340"/>
<dbReference type="EMBL" id="NWUJ01000012">
    <property type="protein sequence ID" value="PFH32093.1"/>
    <property type="molecule type" value="Genomic_DNA"/>
</dbReference>
<feature type="compositionally biased region" description="Low complexity" evidence="1">
    <location>
        <begin position="2367"/>
        <end position="2376"/>
    </location>
</feature>
<feature type="compositionally biased region" description="Basic and acidic residues" evidence="1">
    <location>
        <begin position="3445"/>
        <end position="3455"/>
    </location>
</feature>
<dbReference type="Gene3D" id="2.120.10.80">
    <property type="entry name" value="Kelch-type beta propeller"/>
    <property type="match status" value="1"/>
</dbReference>
<feature type="region of interest" description="Disordered" evidence="1">
    <location>
        <begin position="1414"/>
        <end position="1467"/>
    </location>
</feature>
<evidence type="ECO:0008006" key="4">
    <source>
        <dbReference type="Google" id="ProtNLM"/>
    </source>
</evidence>
<feature type="region of interest" description="Disordered" evidence="1">
    <location>
        <begin position="3747"/>
        <end position="3869"/>
    </location>
</feature>
<comment type="caution">
    <text evidence="2">The sequence shown here is derived from an EMBL/GenBank/DDBJ whole genome shotgun (WGS) entry which is preliminary data.</text>
</comment>
<feature type="compositionally biased region" description="Basic and acidic residues" evidence="1">
    <location>
        <begin position="1593"/>
        <end position="1602"/>
    </location>
</feature>
<feature type="compositionally biased region" description="Low complexity" evidence="1">
    <location>
        <begin position="2414"/>
        <end position="2424"/>
    </location>
</feature>
<feature type="region of interest" description="Disordered" evidence="1">
    <location>
        <begin position="890"/>
        <end position="1012"/>
    </location>
</feature>
<feature type="region of interest" description="Disordered" evidence="1">
    <location>
        <begin position="3610"/>
        <end position="3652"/>
    </location>
</feature>
<feature type="compositionally biased region" description="Basic and acidic residues" evidence="1">
    <location>
        <begin position="3641"/>
        <end position="3652"/>
    </location>
</feature>
<feature type="region of interest" description="Disordered" evidence="1">
    <location>
        <begin position="3444"/>
        <end position="3510"/>
    </location>
</feature>
<name>A0A2A9M8S5_BESBE</name>
<sequence length="4006" mass="409991">MLWPPTPTSASPSSRHPSLAALLPSDTFFPSSPGCSPTAGLRLDDVSPRASLFLGVSAGASSPTNCLRTAAGGAQQPGGPSSASKEHAVRLLSGTGGDGSSSLSLGPISAGVIPFSRMVTPSHALLSKVLVSGSASPSNRTGNRWTSSSAALPLITTSTGDAFPLFATTSTSSDSHDDVAPLATNATTSGSSSSSSTGGITGAPPLLLPLARRRSYRDPALLLSAALTATGASSASSGAAFSPRGVERRAEGAGVDAVPGSAAAIASSLSHSALDFSPRLLNTPRSGLLFSRTCSPTAGMGLAASLLNGAGHPGLLSQHHNALQALAAASKGEEEAATLLRNASLAFGSSSCTGSAKEGTRRGSLGGDSRPAEAATLSENVNCVQKTDGGSSPRRGAPVRGSEARSASSPTARRRSSASRTSAGATSGSATRRQPPSLLDPSFLFHPAQGRASSSRSAAMCLLDDAAVAEGSTVSAASPCGHGAFDSFGGSSAFSPSCFSPPSVFGMGSSNAPFYSPSNLSSSPTSASEVAAAAAQSLLCHGVDGASPTSPLHLPLLSQRQQLLLQGGHRRSSLFSPASGGRALPATPTGADSLFSVFSVSTASQRGSGGDTPRAAQGSCSADLRETSTAARASLGLQTPRCALPPLPSFLQVDEATTLAGGFSRSGSGGVGRGEGAGRGSVASYASLQALLPHNPAGAGSQSMTSSQLPFSSSTSGLPALPAGACPQEGSAHTSSGEGDAGAVCRPFGGLASQQSDASDLKSATQGSLKEQGHMREGSSPATSAQNAGSPPFFPSLLAMPTFVASSEGSALGGSALAVQGIARAGGAGAGACPLSGVNGIKGPSLPLAPGVPITGEKTGDAESDDAQGDPGAAFLRAQQKAAGEGEGLFPAARKSDEGTVATGTASPCSGGGRMTNLYSIASTSPRGTPSGTPSSVCLFGREAGEKERQSPGSFMSTEDRLRASSQSGKNASKLTPHVGGRAAGQQPPSPSKTETEGTPSPTKTGKSGPSAFLASFEDANFQQPSEEFIAYCVQKHQTRWPTPQNLPGIQMEQQQRRWCASVYYRGCQHKRRFSMGRWGVLGAFYAAIEWRQSHCSRLNSLKGRAPGNSERSAGAGGSGSGSQKKRVRRSSSSSYNSSNSQGIGMGGGRVSAGGPLSGSLGSDSASGSSQGGTVGPYGVSETGFNLAASASACDAEKGEGVQGLYSGLQESAFSKGQVKEELEGSGYRDPAGRDPSAVGAKSRASGNTDYCGVTLSSSPKISEADGDKQMYSGAEAAGQEDGARVAFGDENAGDAQQNAGVRGDLGGNAGRGAGGLHAFFGGAFRGASGDAAESDVGLSGVARGGLEALTGMGKKRRRGDESFEARGGLHVGANGHNATPADSSFGFLPPQGGGFGTSLMVGAGEGAVRDADALHPSADSTPATCPSFSSPQGASPPHSLSGSAADGSPALPPAFLSGEGAQTEGGEASLLQVGSETHLQGLGSANDGSCGAAVASPQTHAASHGFRGGLVPLGAGGLGMYGQPANSAAPGGGSVGPLGIGFVPSPQASPFDMQQHLHSPLHPAQLYRSRHVGAAAAAGAVPGAPGGSAGIPRRESGDESRLSASGNELFPALFSERHPVAAPPAVDVHGLAAPTFGVSAVPAGSAQGYSRPKSSGKKRDGAPGSPEQKKVGAAAKEGRQGGGQNGGSRSRRTKGLSVSGTPGRGVFSAPYSPGLDQSSSAAGAAYPAQRPNLAAPSGSYAAHPLSAGAVVDGVPAPTVEWHEGFRRPFGTEGRQQLLRHLRQVYNADSGYWGERLRHANIAFSRIAYATVAELWKIAHVMDCFPIALAFSNRHSATAAASASVGAASPHEDNGAATAGGLAGAPDLSGGGPAAPGAAGKKSSGAKGDKSEKGKGSRRANAAGAPVLGKGHQAKPGGGSLQLASANGLPVPMGGDGALGASSSFPEGPTHADGGGRAFARASAGSDGGDAACVVPPFSSFLPDSGCAAIGAGKGGLATPSIPGSMGGRGKGKGKINASAAAARGSRVWGLGGQNLASAGLFNADGSLQEVESSRGQTEAGDGSVEATADAVASPNKSADPEQNPSSLQGETASVGPSSPAGDEVATSAGRASAKAAGEGAGLQALAGELPTAPPTDAFLSASPSRLGREKRAREHGEGVKHASPRPGMVSDGAAREGEKGDNKESARAAAGSSVSGRQRSNASGGKRRDEGARQPSQASSGTSAPGDAEEECEDASKQPSSSRARAAKKKRGSETKDKRRREEGKDDASRDDDTPPRGGSDTMTSSSQKTFPHFTFVADAAHQALPPVSLSGEEESDEEVEESAGRLAFSHARSGARHSARGAHVIVPSSLSPACSFVSCSSPSSPFSSSPSAGSRDSHVCLAEHGGPSGERGTSSSCFPPVRVLLSSAEPSCAAASSLPPSSSHEHGGPARTRENRASPCVGFEAMRPASLGREDPCKAVSSCVPSPSALLRQYLVELRARSESETSGRQSSPAPSSSAKLRQCEGAGGRPRPRSRAPVGKAARQELESARSPAAGVRGFEAEDGKDKRRQMLTCLSLFSQMQTKAPRGPAASLALLPERTSRRQCLPLRPEPRVEGHIGPGGTPVDDIDPLKVFTPPVQNARNQTSHCHLVADAVEESMPQRALGEPPNALRASVQSPSGSLTSPPFFQNANLASLSTALSLSLSASRASPAHPHRDASPVSSPSASRASPVASPLRPPPLLRSSARSKRARAFSSSSRSSTQPSHGLAAAATSDKAAGRSEKPRESAMHASDAALRAPAAQPDSLEDFCSPQRDLPRRRKAPLETAEGGEPQLPEDTGDTRGKPGLQATPEWTPMPQGRPVGGGASAFPLRLKSEGELTGDEAAREHCLFACPRKQSPVEDARGLPASVEPSRQLKPSFEAEAVRRNLLHVYGGPLRITACTSLDLPGERLDVWEAPADPPETLPQSLIQGRCSALLFFDRLKHDAPPPAFRGACESGDSHDATAARRQKADSEVKAGRCEAGYRGSRPRECGGAGEERREKRKKAQDEEARGRLRRHPVHFGSLIKTASLSSSGNRGRPAPEERWGGGGRQGAREQRRLSVNAEWNDETDAGWSGEDRLSDSSAPPDAEQEKRFPPENGRLLLGGGYGMFELWDHSIPMRSSEVWELDLANRVWGHPVAMTEAALDLDDKLRFEDRDTAVITDSGGTQFVVFGQAARSNTCWHAFDRVSIYTVPRPPAEETGRLREAQARRASSSSSSLSRIASEPFSSAASWPTAVDLFEHFDACGDLPERRESFASALWKAPVDGRPGWVVLYGGYASSVRRLDDLYLLELPAEAASDSASASAASGSSPSSSRGASAFRWYLVEWGKHFPPNPQGPSCTSRALRRSAPRDRAPESASSSEDEGAATGETMRREDSEREVASSADESREAVPMRRRRPRVAAAQASAIWRSLALVPARRREEPRREESSPASEANRARATASSSSSRRPGGGTVVSEAAQASSWEERVWKKRRPREAPCPGTRFGHSLTCVGSRLFLFGGVRCDAPPYFVSSPWRGMERDSAGGLPAAASSPASPSAGEASAASSPRTPARGRGRGRGGPEGGGKLLMNDVWMLSRDVSSFVAKSRARRRTKRGRETPAGGDQGDDNPRGGTARQEDGLRGAEKERRLQSAVFRAVEESYETEEEVPITAGWSWQLCPCKGTAPIPRSSHKAVAVGLHLLLFGGYGGRYLNDFVALNTGTFVWSAVDFAPIVPSPRPLACAGARGGESDPQRAANGTGVEDDRRGRDVSDACMRAEKGLPHDEGSATPPRRSSARREEEEETEETVCLVGGSPTSRGSPSCLLETPRCSPRLRQPGTEASAVSGLRAAGGGEDEDVTEAGRRYNTRRRLVNVSMVLPGRQQGGRRRAASESPLAPKPADGEAGVEAQRPAESLPSPFSPSSPVAASRERTSSAASGVTPLPVGRRMESGIAFDDDESVFVFGGSLRYRWQCAQHQFKDFCADCFALRLGCASPPAFPSL</sequence>
<reference evidence="2 3" key="1">
    <citation type="submission" date="2017-09" db="EMBL/GenBank/DDBJ databases">
        <title>Genome sequencing of Besnoitia besnoiti strain Bb-Ger1.</title>
        <authorList>
            <person name="Schares G."/>
            <person name="Venepally P."/>
            <person name="Lorenzi H.A."/>
        </authorList>
    </citation>
    <scope>NUCLEOTIDE SEQUENCE [LARGE SCALE GENOMIC DNA]</scope>
    <source>
        <strain evidence="2 3">Bb-Ger1</strain>
    </source>
</reference>
<feature type="compositionally biased region" description="Low complexity" evidence="1">
    <location>
        <begin position="70"/>
        <end position="83"/>
    </location>
</feature>
<feature type="region of interest" description="Disordered" evidence="1">
    <location>
        <begin position="350"/>
        <end position="445"/>
    </location>
</feature>
<evidence type="ECO:0000256" key="1">
    <source>
        <dbReference type="SAM" id="MobiDB-lite"/>
    </source>
</evidence>
<feature type="compositionally biased region" description="Basic and acidic residues" evidence="1">
    <location>
        <begin position="2253"/>
        <end position="2276"/>
    </location>
</feature>
<feature type="compositionally biased region" description="Low complexity" evidence="1">
    <location>
        <begin position="3916"/>
        <end position="3942"/>
    </location>
</feature>
<accession>A0A2A9M8S5</accession>
<proteinExistence type="predicted"/>
<feature type="compositionally biased region" description="Low complexity" evidence="1">
    <location>
        <begin position="187"/>
        <end position="200"/>
    </location>
</feature>
<feature type="compositionally biased region" description="Low complexity" evidence="1">
    <location>
        <begin position="418"/>
        <end position="433"/>
    </location>
</feature>
<feature type="compositionally biased region" description="Basic and acidic residues" evidence="1">
    <location>
        <begin position="2174"/>
        <end position="2187"/>
    </location>
</feature>
<dbReference type="RefSeq" id="XP_029216102.1">
    <property type="nucleotide sequence ID" value="XM_029360743.1"/>
</dbReference>
<dbReference type="KEGG" id="bbes:BESB_020340"/>
<feature type="compositionally biased region" description="Basic and acidic residues" evidence="1">
    <location>
        <begin position="3767"/>
        <end position="3791"/>
    </location>
</feature>
<feature type="region of interest" description="Disordered" evidence="1">
    <location>
        <begin position="696"/>
        <end position="789"/>
    </location>
</feature>
<feature type="compositionally biased region" description="Low complexity" evidence="1">
    <location>
        <begin position="2188"/>
        <end position="2201"/>
    </location>
</feature>
<feature type="compositionally biased region" description="Basic and acidic residues" evidence="1">
    <location>
        <begin position="2982"/>
        <end position="3003"/>
    </location>
</feature>
<feature type="compositionally biased region" description="Polar residues" evidence="1">
    <location>
        <begin position="2215"/>
        <end position="2224"/>
    </location>
</feature>
<dbReference type="OrthoDB" id="332153at2759"/>
<feature type="compositionally biased region" description="Polar residues" evidence="1">
    <location>
        <begin position="3051"/>
        <end position="3060"/>
    </location>
</feature>
<feature type="compositionally biased region" description="Polar residues" evidence="1">
    <location>
        <begin position="2282"/>
        <end position="2291"/>
    </location>
</feature>
<feature type="compositionally biased region" description="Polar residues" evidence="1">
    <location>
        <begin position="2657"/>
        <end position="2666"/>
    </location>
</feature>
<feature type="region of interest" description="Disordered" evidence="1">
    <location>
        <begin position="1102"/>
        <end position="1175"/>
    </location>
</feature>
<feature type="compositionally biased region" description="Basic and acidic residues" evidence="1">
    <location>
        <begin position="2425"/>
        <end position="2438"/>
    </location>
</feature>
<feature type="region of interest" description="Disordered" evidence="1">
    <location>
        <begin position="2049"/>
        <end position="2343"/>
    </location>
</feature>
<evidence type="ECO:0000313" key="3">
    <source>
        <dbReference type="Proteomes" id="UP000224006"/>
    </source>
</evidence>
<keyword evidence="3" id="KW-1185">Reference proteome</keyword>
<feature type="compositionally biased region" description="Basic and acidic residues" evidence="1">
    <location>
        <begin position="2760"/>
        <end position="2771"/>
    </location>
</feature>
<feature type="compositionally biased region" description="Polar residues" evidence="1">
    <location>
        <begin position="997"/>
        <end position="1008"/>
    </location>
</feature>
<feature type="compositionally biased region" description="Low complexity" evidence="1">
    <location>
        <begin position="1153"/>
        <end position="1169"/>
    </location>
</feature>
<feature type="region of interest" description="Disordered" evidence="1">
    <location>
        <begin position="1579"/>
        <end position="1605"/>
    </location>
</feature>
<feature type="region of interest" description="Disordered" evidence="1">
    <location>
        <begin position="3882"/>
        <end position="3947"/>
    </location>
</feature>
<feature type="compositionally biased region" description="Polar residues" evidence="1">
    <location>
        <begin position="2075"/>
        <end position="2097"/>
    </location>
</feature>
<feature type="region of interest" description="Disordered" evidence="1">
    <location>
        <begin position="69"/>
        <end position="101"/>
    </location>
</feature>
<feature type="compositionally biased region" description="Basic and acidic residues" evidence="1">
    <location>
        <begin position="3012"/>
        <end position="3037"/>
    </location>
</feature>
<feature type="compositionally biased region" description="Low complexity" evidence="1">
    <location>
        <begin position="3456"/>
        <end position="3475"/>
    </location>
</feature>
<feature type="compositionally biased region" description="Polar residues" evidence="1">
    <location>
        <begin position="377"/>
        <end position="390"/>
    </location>
</feature>
<feature type="region of interest" description="Disordered" evidence="1">
    <location>
        <begin position="1217"/>
        <end position="1247"/>
    </location>
</feature>
<protein>
    <recommendedName>
        <fullName evidence="4">AP2 domain transcription factor AP2IX-5</fullName>
    </recommendedName>
</protein>
<organism evidence="2 3">
    <name type="scientific">Besnoitia besnoiti</name>
    <name type="common">Apicomplexan protozoan</name>
    <dbReference type="NCBI Taxonomy" id="94643"/>
    <lineage>
        <taxon>Eukaryota</taxon>
        <taxon>Sar</taxon>
        <taxon>Alveolata</taxon>
        <taxon>Apicomplexa</taxon>
        <taxon>Conoidasida</taxon>
        <taxon>Coccidia</taxon>
        <taxon>Eucoccidiorida</taxon>
        <taxon>Eimeriorina</taxon>
        <taxon>Sarcocystidae</taxon>
        <taxon>Besnoitia</taxon>
    </lineage>
</organism>
<feature type="region of interest" description="Disordered" evidence="1">
    <location>
        <begin position="2690"/>
        <end position="2848"/>
    </location>
</feature>